<evidence type="ECO:0000256" key="1">
    <source>
        <dbReference type="ARBA" id="ARBA00004442"/>
    </source>
</evidence>
<feature type="domain" description="GspD-like N0" evidence="15">
    <location>
        <begin position="99"/>
        <end position="166"/>
    </location>
</feature>
<feature type="compositionally biased region" description="Polar residues" evidence="11">
    <location>
        <begin position="43"/>
        <end position="52"/>
    </location>
</feature>
<dbReference type="InterPro" id="IPR001775">
    <property type="entry name" value="GspD/PilQ"/>
</dbReference>
<evidence type="ECO:0000313" key="16">
    <source>
        <dbReference type="EMBL" id="HGB14612.1"/>
    </source>
</evidence>
<evidence type="ECO:0000256" key="3">
    <source>
        <dbReference type="ARBA" id="ARBA00022448"/>
    </source>
</evidence>
<dbReference type="InterPro" id="IPR049371">
    <property type="entry name" value="GspD-like_N0"/>
</dbReference>
<keyword evidence="9" id="KW-0998">Cell outer membrane</keyword>
<evidence type="ECO:0000256" key="6">
    <source>
        <dbReference type="ARBA" id="ARBA00022729"/>
    </source>
</evidence>
<evidence type="ECO:0000256" key="5">
    <source>
        <dbReference type="ARBA" id="ARBA00022692"/>
    </source>
</evidence>
<feature type="domain" description="NolW-like" evidence="14">
    <location>
        <begin position="335"/>
        <end position="496"/>
    </location>
</feature>
<evidence type="ECO:0000256" key="2">
    <source>
        <dbReference type="ARBA" id="ARBA00006980"/>
    </source>
</evidence>
<feature type="region of interest" description="Disordered" evidence="11">
    <location>
        <begin position="395"/>
        <end position="428"/>
    </location>
</feature>
<feature type="region of interest" description="Disordered" evidence="11">
    <location>
        <begin position="41"/>
        <end position="62"/>
    </location>
</feature>
<evidence type="ECO:0000256" key="7">
    <source>
        <dbReference type="ARBA" id="ARBA00022927"/>
    </source>
</evidence>
<evidence type="ECO:0000256" key="10">
    <source>
        <dbReference type="RuleBase" id="RU004004"/>
    </source>
</evidence>
<comment type="subcellular location">
    <subcellularLocation>
        <location evidence="1 10">Cell outer membrane</location>
    </subcellularLocation>
</comment>
<feature type="region of interest" description="Disordered" evidence="11">
    <location>
        <begin position="766"/>
        <end position="788"/>
    </location>
</feature>
<keyword evidence="4" id="KW-1134">Transmembrane beta strand</keyword>
<dbReference type="InterPro" id="IPR004846">
    <property type="entry name" value="T2SS/T3SS_dom"/>
</dbReference>
<evidence type="ECO:0000256" key="4">
    <source>
        <dbReference type="ARBA" id="ARBA00022452"/>
    </source>
</evidence>
<evidence type="ECO:0000256" key="12">
    <source>
        <dbReference type="SAM" id="SignalP"/>
    </source>
</evidence>
<name>A0A7C3WMG0_9BACT</name>
<dbReference type="PANTHER" id="PTHR30332">
    <property type="entry name" value="PROBABLE GENERAL SECRETION PATHWAY PROTEIN D"/>
    <property type="match status" value="1"/>
</dbReference>
<feature type="compositionally biased region" description="Basic and acidic residues" evidence="11">
    <location>
        <begin position="53"/>
        <end position="62"/>
    </location>
</feature>
<dbReference type="PROSITE" id="PS51257">
    <property type="entry name" value="PROKAR_LIPOPROTEIN"/>
    <property type="match status" value="1"/>
</dbReference>
<evidence type="ECO:0000259" key="15">
    <source>
        <dbReference type="Pfam" id="PF21305"/>
    </source>
</evidence>
<dbReference type="EMBL" id="DTHB01000042">
    <property type="protein sequence ID" value="HGB14612.1"/>
    <property type="molecule type" value="Genomic_DNA"/>
</dbReference>
<dbReference type="PRINTS" id="PR00811">
    <property type="entry name" value="BCTERIALGSPD"/>
</dbReference>
<keyword evidence="6 12" id="KW-0732">Signal</keyword>
<proteinExistence type="inferred from homology"/>
<comment type="caution">
    <text evidence="16">The sequence shown here is derived from an EMBL/GenBank/DDBJ whole genome shotgun (WGS) entry which is preliminary data.</text>
</comment>
<dbReference type="Pfam" id="PF00263">
    <property type="entry name" value="Secretin"/>
    <property type="match status" value="1"/>
</dbReference>
<evidence type="ECO:0000259" key="14">
    <source>
        <dbReference type="Pfam" id="PF03958"/>
    </source>
</evidence>
<evidence type="ECO:0000256" key="11">
    <source>
        <dbReference type="SAM" id="MobiDB-lite"/>
    </source>
</evidence>
<keyword evidence="7" id="KW-0653">Protein transport</keyword>
<dbReference type="InterPro" id="IPR005644">
    <property type="entry name" value="NolW-like"/>
</dbReference>
<dbReference type="Pfam" id="PF21305">
    <property type="entry name" value="type_II_gspD_N0"/>
    <property type="match status" value="1"/>
</dbReference>
<comment type="similarity">
    <text evidence="2">Belongs to the bacterial secretin family. GSP D subfamily.</text>
</comment>
<feature type="chain" id="PRO_5027624171" evidence="12">
    <location>
        <begin position="24"/>
        <end position="788"/>
    </location>
</feature>
<reference evidence="16" key="1">
    <citation type="journal article" date="2020" name="mSystems">
        <title>Genome- and Community-Level Interaction Insights into Carbon Utilization and Element Cycling Functions of Hydrothermarchaeota in Hydrothermal Sediment.</title>
        <authorList>
            <person name="Zhou Z."/>
            <person name="Liu Y."/>
            <person name="Xu W."/>
            <person name="Pan J."/>
            <person name="Luo Z.H."/>
            <person name="Li M."/>
        </authorList>
    </citation>
    <scope>NUCLEOTIDE SEQUENCE [LARGE SCALE GENOMIC DNA]</scope>
    <source>
        <strain evidence="16">SpSt-776</strain>
    </source>
</reference>
<dbReference type="InterPro" id="IPR038591">
    <property type="entry name" value="NolW-like_sf"/>
</dbReference>
<dbReference type="Pfam" id="PF03958">
    <property type="entry name" value="Secretin_N"/>
    <property type="match status" value="2"/>
</dbReference>
<accession>A0A7C3WMG0</accession>
<keyword evidence="8" id="KW-0472">Membrane</keyword>
<protein>
    <submittedName>
        <fullName evidence="16">Type II secretion system protein GspD</fullName>
    </submittedName>
</protein>
<gene>
    <name evidence="16" type="primary">gspD</name>
    <name evidence="16" type="ORF">ENV62_05180</name>
</gene>
<dbReference type="GO" id="GO:0009279">
    <property type="term" value="C:cell outer membrane"/>
    <property type="evidence" value="ECO:0007669"/>
    <property type="project" value="UniProtKB-SubCell"/>
</dbReference>
<dbReference type="PRINTS" id="PR01032">
    <property type="entry name" value="PHAGEIV"/>
</dbReference>
<feature type="domain" description="NolW-like" evidence="14">
    <location>
        <begin position="194"/>
        <end position="251"/>
    </location>
</feature>
<dbReference type="Gene3D" id="3.30.1370.120">
    <property type="match status" value="3"/>
</dbReference>
<keyword evidence="3 10" id="KW-0813">Transport</keyword>
<dbReference type="GO" id="GO:0015628">
    <property type="term" value="P:protein secretion by the type II secretion system"/>
    <property type="evidence" value="ECO:0007669"/>
    <property type="project" value="InterPro"/>
</dbReference>
<evidence type="ECO:0000256" key="8">
    <source>
        <dbReference type="ARBA" id="ARBA00023136"/>
    </source>
</evidence>
<dbReference type="GO" id="GO:0015627">
    <property type="term" value="C:type II protein secretion system complex"/>
    <property type="evidence" value="ECO:0007669"/>
    <property type="project" value="InterPro"/>
</dbReference>
<feature type="domain" description="Type II/III secretion system secretin-like" evidence="13">
    <location>
        <begin position="576"/>
        <end position="743"/>
    </location>
</feature>
<evidence type="ECO:0000259" key="13">
    <source>
        <dbReference type="Pfam" id="PF00263"/>
    </source>
</evidence>
<dbReference type="NCBIfam" id="TIGR02517">
    <property type="entry name" value="type_II_gspD"/>
    <property type="match status" value="1"/>
</dbReference>
<keyword evidence="5" id="KW-0812">Transmembrane</keyword>
<dbReference type="InterPro" id="IPR050810">
    <property type="entry name" value="Bact_Secretion_Sys_Channel"/>
</dbReference>
<sequence>MKLKKFLALLLGLGLAGCASSNAPPGNLLSTRPQVRVMDAPTVSPSQVPSSKDLSRPTETKETDVIDERGIEVLATAIKRVPTKPRQPRKREELFPIELNLQNADLVEAVRALADTLKLNYSIDPKVKGTVNVRASGKLTRSELMSILETMLLVNGAALIKVGKTYNIVPLEKAAGEAAPVYLQGLPAAGMSAQVVFLTQAPAKEVSAVLKPLMSPGGKIGEAPNNSLVIVDYPANLEKLVNLVQLIDTQAMARTSVSVVKVKNTDPGSIISEMEAIFSAYGALLSKDKGPGGVQFMAIPRMNAVMILAASPALLDRAKYWVQQLDLKTDALANVHVYHVKNYKARNLADLLTQAYGGAPAAAPGVREVRPEGAPAGGIAAPGAGFVPTGEAATRLRGETPELGAPSTTRGRRERGLGLGAERPESGAAALGLAAPTPRERAVPLAPGAPGAAPPLREGVRIIPDEENNLLVIVAPPYEWSVISKLLDKLDVMPRQVMCEVLIADVTLSDELRYGVEWFINTRQTGDAGTTFNPGPTGNPSLEVLKGASAALQALGGFTFMARDKRNLFRGTLNLLAAQGKVRVLASPHIMAANNQVARIQIGQDVPILVASSTGILVAEQTVVTNQVEYRSTGIILGVRPQINARGLITLEIIQEVSNVAEQAVGTVTNSPTFDVRQAKTQLITGDNQTIILGGLIREDEQRGGRGVPGLRRMPLLGPLFGSETSGKRRTELIVLITPHIVDTLEEGARITREVENRIHLEGLYRPGLGAPAQPSPPPATGKEGMPQ</sequence>
<feature type="signal peptide" evidence="12">
    <location>
        <begin position="1"/>
        <end position="23"/>
    </location>
</feature>
<evidence type="ECO:0000256" key="9">
    <source>
        <dbReference type="ARBA" id="ARBA00023237"/>
    </source>
</evidence>
<dbReference type="AlphaFoldDB" id="A0A7C3WMG0"/>
<organism evidence="16">
    <name type="scientific">Desulfobacca acetoxidans</name>
    <dbReference type="NCBI Taxonomy" id="60893"/>
    <lineage>
        <taxon>Bacteria</taxon>
        <taxon>Pseudomonadati</taxon>
        <taxon>Thermodesulfobacteriota</taxon>
        <taxon>Desulfobaccia</taxon>
        <taxon>Desulfobaccales</taxon>
        <taxon>Desulfobaccaceae</taxon>
        <taxon>Desulfobacca</taxon>
    </lineage>
</organism>
<dbReference type="PANTHER" id="PTHR30332:SF25">
    <property type="entry name" value="SECRETIN XPSD"/>
    <property type="match status" value="1"/>
</dbReference>
<dbReference type="InterPro" id="IPR013356">
    <property type="entry name" value="T2SS_GspD"/>
</dbReference>